<gene>
    <name evidence="2" type="ORF">CU669_12775</name>
</gene>
<name>A0A364NWU0_9PROT</name>
<proteinExistence type="predicted"/>
<dbReference type="RefSeq" id="WP_112145264.1">
    <property type="nucleotide sequence ID" value="NZ_PGTO01000009.1"/>
</dbReference>
<feature type="domain" description="AB hydrolase-1" evidence="1">
    <location>
        <begin position="5"/>
        <end position="221"/>
    </location>
</feature>
<dbReference type="SUPFAM" id="SSF53474">
    <property type="entry name" value="alpha/beta-Hydrolases"/>
    <property type="match status" value="1"/>
</dbReference>
<dbReference type="Pfam" id="PF12697">
    <property type="entry name" value="Abhydrolase_6"/>
    <property type="match status" value="1"/>
</dbReference>
<accession>A0A364NWU0</accession>
<dbReference type="PANTHER" id="PTHR43194">
    <property type="entry name" value="HYDROLASE ALPHA/BETA FOLD FAMILY"/>
    <property type="match status" value="1"/>
</dbReference>
<evidence type="ECO:0000259" key="1">
    <source>
        <dbReference type="Pfam" id="PF12697"/>
    </source>
</evidence>
<dbReference type="Gene3D" id="3.40.50.1820">
    <property type="entry name" value="alpha/beta hydrolase"/>
    <property type="match status" value="1"/>
</dbReference>
<sequence length="231" mass="25072">MTTTLILLPGLLNDSRLWRHQARTLSAGREVLFADLTQDDSLSAMAERVLAVAPRRFCLAGLSMGGYACMEIMRRSPERVERLALLDTTARPDLPDQTQRRLDAIGIAKAGGFDKIMPTMLPNLLCAKSLADAAITTLAKDMARTVGRDAFVRQQTAIMGRPDSRESLASVRCPTLLLCGAEDALTPLDRHQEMAALIPGSTLVSIPDSGHLAPLENPDAVTGALLRWLEE</sequence>
<dbReference type="InterPro" id="IPR050228">
    <property type="entry name" value="Carboxylesterase_BioH"/>
</dbReference>
<dbReference type="EMBL" id="PGTO01000009">
    <property type="protein sequence ID" value="RAU21561.1"/>
    <property type="molecule type" value="Genomic_DNA"/>
</dbReference>
<comment type="caution">
    <text evidence="2">The sequence shown here is derived from an EMBL/GenBank/DDBJ whole genome shotgun (WGS) entry which is preliminary data.</text>
</comment>
<protein>
    <submittedName>
        <fullName evidence="2">Alpha/beta hydrolase</fullName>
    </submittedName>
</protein>
<dbReference type="Proteomes" id="UP000251075">
    <property type="component" value="Unassembled WGS sequence"/>
</dbReference>
<dbReference type="OrthoDB" id="5491135at2"/>
<dbReference type="PANTHER" id="PTHR43194:SF2">
    <property type="entry name" value="PEROXISOMAL MEMBRANE PROTEIN LPX1"/>
    <property type="match status" value="1"/>
</dbReference>
<dbReference type="AlphaFoldDB" id="A0A364NWU0"/>
<organism evidence="2 3">
    <name type="scientific">Paramagnetospirillum kuznetsovii</name>
    <dbReference type="NCBI Taxonomy" id="2053833"/>
    <lineage>
        <taxon>Bacteria</taxon>
        <taxon>Pseudomonadati</taxon>
        <taxon>Pseudomonadota</taxon>
        <taxon>Alphaproteobacteria</taxon>
        <taxon>Rhodospirillales</taxon>
        <taxon>Magnetospirillaceae</taxon>
        <taxon>Paramagnetospirillum</taxon>
    </lineage>
</organism>
<dbReference type="PRINTS" id="PR00111">
    <property type="entry name" value="ABHYDROLASE"/>
</dbReference>
<evidence type="ECO:0000313" key="3">
    <source>
        <dbReference type="Proteomes" id="UP000251075"/>
    </source>
</evidence>
<dbReference type="GO" id="GO:0016787">
    <property type="term" value="F:hydrolase activity"/>
    <property type="evidence" value="ECO:0007669"/>
    <property type="project" value="UniProtKB-KW"/>
</dbReference>
<reference evidence="2 3" key="1">
    <citation type="submission" date="2017-11" db="EMBL/GenBank/DDBJ databases">
        <title>Draft genome sequence of magnetotactic bacterium Magnetospirillum kuznetsovii LBB-42.</title>
        <authorList>
            <person name="Grouzdev D.S."/>
            <person name="Rysina M.S."/>
            <person name="Baslerov R.V."/>
            <person name="Koziaeva V."/>
        </authorList>
    </citation>
    <scope>NUCLEOTIDE SEQUENCE [LARGE SCALE GENOMIC DNA]</scope>
    <source>
        <strain evidence="2 3">LBB-42</strain>
    </source>
</reference>
<evidence type="ECO:0000313" key="2">
    <source>
        <dbReference type="EMBL" id="RAU21561.1"/>
    </source>
</evidence>
<dbReference type="InterPro" id="IPR029058">
    <property type="entry name" value="AB_hydrolase_fold"/>
</dbReference>
<keyword evidence="2" id="KW-0378">Hydrolase</keyword>
<keyword evidence="3" id="KW-1185">Reference proteome</keyword>
<dbReference type="InterPro" id="IPR000073">
    <property type="entry name" value="AB_hydrolase_1"/>
</dbReference>